<accession>A0A2U1S8F6</accession>
<proteinExistence type="predicted"/>
<name>A0A2U1S8F6_9EURY</name>
<sequence length="457" mass="54115">MSNNLSLKYTGNPFVDAGIFALKRKLKKPINEITKDDLKEEALNISDIYVTPAWKKNLYSIFPNNVLVNPKTTKKDNLNELYFNELLTLIESISEVSYNGTCVSCGRRDAVKTFKRDYIPLSGSGSLKNYFSFANEGVEYCSLCAILIQFAPLIMYNCPTYAKNEKKQFLLLHSNSEKVMDYWAKDAINNINKQIIFDNFTGCYNENYTNPINAIFNILDKIINLDDLWGDENPSLTFYYFTNFNKGSELEIFSLPNPIFHFLTKIPLNEYKNWKNIIKKEYNNVKWNKVNDKNDFKNKSNNIYNGLLNNHSILRFFYSSKYKKTYCTWKLVKHYIKEVRNMDEKRIDAIKELGDKLAYYIKDKNSKKTLYNLEKASNYNTFRNTLRKVSKNKISNGDNELLFTFDDYVMYIFPEGNENWKETQDLLLFRIYEKLHDWMVKNKYVEEYEDEFFEEEE</sequence>
<evidence type="ECO:0000259" key="1">
    <source>
        <dbReference type="Pfam" id="PF09706"/>
    </source>
</evidence>
<dbReference type="Pfam" id="PF09706">
    <property type="entry name" value="Cas_CXXC_CXXC"/>
    <property type="match status" value="1"/>
</dbReference>
<feature type="domain" description="CRISPR-associated protein CXXC-CXXC" evidence="1">
    <location>
        <begin position="99"/>
        <end position="156"/>
    </location>
</feature>
<dbReference type="InterPro" id="IPR019121">
    <property type="entry name" value="CRISPR-assoc_CXXC-CXXC_dom"/>
</dbReference>
<dbReference type="NCBIfam" id="TIGR01908">
    <property type="entry name" value="cas_CXXC_CXXC"/>
    <property type="match status" value="1"/>
</dbReference>
<dbReference type="EMBL" id="MZGU01000004">
    <property type="protein sequence ID" value="PWB86352.1"/>
    <property type="molecule type" value="Genomic_DNA"/>
</dbReference>
<dbReference type="RefSeq" id="WP_116669975.1">
    <property type="nucleotide sequence ID" value="NZ_MZGU01000004.1"/>
</dbReference>
<gene>
    <name evidence="2" type="ORF">MBBWO_12070</name>
</gene>
<evidence type="ECO:0000313" key="2">
    <source>
        <dbReference type="EMBL" id="PWB86352.1"/>
    </source>
</evidence>
<dbReference type="Proteomes" id="UP000245577">
    <property type="component" value="Unassembled WGS sequence"/>
</dbReference>
<keyword evidence="3" id="KW-1185">Reference proteome</keyword>
<reference evidence="2 3" key="1">
    <citation type="submission" date="2017-03" db="EMBL/GenBank/DDBJ databases">
        <title>Genome sequence of Methanobrevibacter wosei.</title>
        <authorList>
            <person name="Poehlein A."/>
            <person name="Seedorf H."/>
            <person name="Daniel R."/>
        </authorList>
    </citation>
    <scope>NUCLEOTIDE SEQUENCE [LARGE SCALE GENOMIC DNA]</scope>
    <source>
        <strain evidence="2 3">DSM 11979</strain>
    </source>
</reference>
<dbReference type="AlphaFoldDB" id="A0A2U1S8F6"/>
<dbReference type="InterPro" id="IPR010180">
    <property type="entry name" value="CRISPR-assoc_prot_CXXC-CXXC"/>
</dbReference>
<evidence type="ECO:0000313" key="3">
    <source>
        <dbReference type="Proteomes" id="UP000245577"/>
    </source>
</evidence>
<dbReference type="OrthoDB" id="359016at2157"/>
<protein>
    <submittedName>
        <fullName evidence="2">CRISPR-associated protein</fullName>
    </submittedName>
</protein>
<comment type="caution">
    <text evidence="2">The sequence shown here is derived from an EMBL/GenBank/DDBJ whole genome shotgun (WGS) entry which is preliminary data.</text>
</comment>
<organism evidence="2 3">
    <name type="scientific">Methanobrevibacter woesei</name>
    <dbReference type="NCBI Taxonomy" id="190976"/>
    <lineage>
        <taxon>Archaea</taxon>
        <taxon>Methanobacteriati</taxon>
        <taxon>Methanobacteriota</taxon>
        <taxon>Methanomada group</taxon>
        <taxon>Methanobacteria</taxon>
        <taxon>Methanobacteriales</taxon>
        <taxon>Methanobacteriaceae</taxon>
        <taxon>Methanobrevibacter</taxon>
    </lineage>
</organism>